<organism evidence="1 2">
    <name type="scientific">Schaalia georgiae</name>
    <dbReference type="NCBI Taxonomy" id="52768"/>
    <lineage>
        <taxon>Bacteria</taxon>
        <taxon>Bacillati</taxon>
        <taxon>Actinomycetota</taxon>
        <taxon>Actinomycetes</taxon>
        <taxon>Actinomycetales</taxon>
        <taxon>Actinomycetaceae</taxon>
        <taxon>Schaalia</taxon>
    </lineage>
</organism>
<dbReference type="EMBL" id="JABZFZ010000054">
    <property type="protein sequence ID" value="MBF0939605.1"/>
    <property type="molecule type" value="Genomic_DNA"/>
</dbReference>
<sequence>MITANDLDIPDKALAARIMAQARAIAPCVSSLTGDAKDEAIALLQAIARDAASGGARGVASRQVGTARLSYRDVASWFTDDDRAALRALCAAPVAGTGHPVGAFPAPARAYKAIWPEEGAP</sequence>
<reference evidence="1" key="1">
    <citation type="submission" date="2020-04" db="EMBL/GenBank/DDBJ databases">
        <title>Deep metagenomics examines the oral microbiome during advanced dental caries in children, revealing novel taxa and co-occurrences with host molecules.</title>
        <authorList>
            <person name="Baker J.L."/>
            <person name="Morton J.T."/>
            <person name="Dinis M."/>
            <person name="Alvarez R."/>
            <person name="Tran N.C."/>
            <person name="Knight R."/>
            <person name="Edlund A."/>
        </authorList>
    </citation>
    <scope>NUCLEOTIDE SEQUENCE</scope>
    <source>
        <strain evidence="1">JCVI_32_bin.64</strain>
    </source>
</reference>
<dbReference type="AlphaFoldDB" id="A0A929QY43"/>
<name>A0A929QY43_9ACTO</name>
<evidence type="ECO:0000313" key="1">
    <source>
        <dbReference type="EMBL" id="MBF0939605.1"/>
    </source>
</evidence>
<gene>
    <name evidence="1" type="ORF">HXK03_01835</name>
</gene>
<evidence type="ECO:0000313" key="2">
    <source>
        <dbReference type="Proteomes" id="UP000718630"/>
    </source>
</evidence>
<proteinExistence type="predicted"/>
<accession>A0A929QY43</accession>
<protein>
    <submittedName>
        <fullName evidence="1">Uncharacterized protein</fullName>
    </submittedName>
</protein>
<comment type="caution">
    <text evidence="1">The sequence shown here is derived from an EMBL/GenBank/DDBJ whole genome shotgun (WGS) entry which is preliminary data.</text>
</comment>
<dbReference type="Proteomes" id="UP000718630">
    <property type="component" value="Unassembled WGS sequence"/>
</dbReference>